<dbReference type="Proteomes" id="UP000008177">
    <property type="component" value="Unplaced contigs"/>
</dbReference>
<reference evidence="2" key="1">
    <citation type="journal article" date="2011" name="PLoS Genet.">
        <title>Genomic analysis of the necrotrophic fungal pathogens Sclerotinia sclerotiorum and Botrytis cinerea.</title>
        <authorList>
            <person name="Amselem J."/>
            <person name="Cuomo C.A."/>
            <person name="van Kan J.A."/>
            <person name="Viaud M."/>
            <person name="Benito E.P."/>
            <person name="Couloux A."/>
            <person name="Coutinho P.M."/>
            <person name="de Vries R.P."/>
            <person name="Dyer P.S."/>
            <person name="Fillinger S."/>
            <person name="Fournier E."/>
            <person name="Gout L."/>
            <person name="Hahn M."/>
            <person name="Kohn L."/>
            <person name="Lapalu N."/>
            <person name="Plummer K.M."/>
            <person name="Pradier J.M."/>
            <person name="Quevillon E."/>
            <person name="Sharon A."/>
            <person name="Simon A."/>
            <person name="ten Have A."/>
            <person name="Tudzynski B."/>
            <person name="Tudzynski P."/>
            <person name="Wincker P."/>
            <person name="Andrew M."/>
            <person name="Anthouard V."/>
            <person name="Beever R.E."/>
            <person name="Beffa R."/>
            <person name="Benoit I."/>
            <person name="Bouzid O."/>
            <person name="Brault B."/>
            <person name="Chen Z."/>
            <person name="Choquer M."/>
            <person name="Collemare J."/>
            <person name="Cotton P."/>
            <person name="Danchin E.G."/>
            <person name="Da Silva C."/>
            <person name="Gautier A."/>
            <person name="Giraud C."/>
            <person name="Giraud T."/>
            <person name="Gonzalez C."/>
            <person name="Grossetete S."/>
            <person name="Guldener U."/>
            <person name="Henrissat B."/>
            <person name="Howlett B.J."/>
            <person name="Kodira C."/>
            <person name="Kretschmer M."/>
            <person name="Lappartient A."/>
            <person name="Leroch M."/>
            <person name="Levis C."/>
            <person name="Mauceli E."/>
            <person name="Neuveglise C."/>
            <person name="Oeser B."/>
            <person name="Pearson M."/>
            <person name="Poulain J."/>
            <person name="Poussereau N."/>
            <person name="Quesneville H."/>
            <person name="Rascle C."/>
            <person name="Schumacher J."/>
            <person name="Segurens B."/>
            <person name="Sexton A."/>
            <person name="Silva E."/>
            <person name="Sirven C."/>
            <person name="Soanes D.M."/>
            <person name="Talbot N.J."/>
            <person name="Templeton M."/>
            <person name="Yandava C."/>
            <person name="Yarden O."/>
            <person name="Zeng Q."/>
            <person name="Rollins J.A."/>
            <person name="Lebrun M.H."/>
            <person name="Dickman M."/>
        </authorList>
    </citation>
    <scope>NUCLEOTIDE SEQUENCE [LARGE SCALE GENOMIC DNA]</scope>
    <source>
        <strain evidence="2">T4</strain>
    </source>
</reference>
<sequence>MAIRLWKLEIIVEDKTICFDQSQKCNDFSITTLASLTVPGK</sequence>
<evidence type="ECO:0000313" key="2">
    <source>
        <dbReference type="Proteomes" id="UP000008177"/>
    </source>
</evidence>
<dbReference type="EMBL" id="FQ790295">
    <property type="protein sequence ID" value="CCD34064.1"/>
    <property type="molecule type" value="Genomic_DNA"/>
</dbReference>
<proteinExistence type="predicted"/>
<protein>
    <submittedName>
        <fullName evidence="1">Uncharacterized protein</fullName>
    </submittedName>
</protein>
<dbReference type="InParanoid" id="G2Y7S4"/>
<accession>G2Y7S4</accession>
<dbReference type="AlphaFoldDB" id="G2Y7S4"/>
<gene>
    <name evidence="1" type="ORF">BofuT4_uP106320.1</name>
</gene>
<organism evidence="1 2">
    <name type="scientific">Botryotinia fuckeliana (strain T4)</name>
    <name type="common">Noble rot fungus</name>
    <name type="synonym">Botrytis cinerea</name>
    <dbReference type="NCBI Taxonomy" id="999810"/>
    <lineage>
        <taxon>Eukaryota</taxon>
        <taxon>Fungi</taxon>
        <taxon>Dikarya</taxon>
        <taxon>Ascomycota</taxon>
        <taxon>Pezizomycotina</taxon>
        <taxon>Leotiomycetes</taxon>
        <taxon>Helotiales</taxon>
        <taxon>Sclerotiniaceae</taxon>
        <taxon>Botrytis</taxon>
    </lineage>
</organism>
<name>G2Y7S4_BOTF4</name>
<evidence type="ECO:0000313" key="1">
    <source>
        <dbReference type="EMBL" id="CCD34064.1"/>
    </source>
</evidence>
<dbReference type="HOGENOM" id="CLU_3279373_0_0_1"/>